<evidence type="ECO:0000313" key="4">
    <source>
        <dbReference type="Proteomes" id="UP001153636"/>
    </source>
</evidence>
<dbReference type="InterPro" id="IPR006578">
    <property type="entry name" value="MADF-dom"/>
</dbReference>
<feature type="region of interest" description="Disordered" evidence="1">
    <location>
        <begin position="178"/>
        <end position="254"/>
    </location>
</feature>
<dbReference type="Pfam" id="PF10545">
    <property type="entry name" value="MADF_DNA_bdg"/>
    <property type="match status" value="1"/>
</dbReference>
<evidence type="ECO:0000259" key="2">
    <source>
        <dbReference type="Pfam" id="PF10545"/>
    </source>
</evidence>
<keyword evidence="4" id="KW-1185">Reference proteome</keyword>
<name>A0A9P0D5W3_9CUCU</name>
<dbReference type="AlphaFoldDB" id="A0A9P0D5W3"/>
<accession>A0A9P0D5W3</accession>
<gene>
    <name evidence="3" type="ORF">PSYICH_LOCUS14354</name>
</gene>
<feature type="compositionally biased region" description="Polar residues" evidence="1">
    <location>
        <begin position="239"/>
        <end position="254"/>
    </location>
</feature>
<feature type="compositionally biased region" description="Polar residues" evidence="1">
    <location>
        <begin position="91"/>
        <end position="100"/>
    </location>
</feature>
<feature type="compositionally biased region" description="Low complexity" evidence="1">
    <location>
        <begin position="183"/>
        <end position="196"/>
    </location>
</feature>
<dbReference type="EMBL" id="OV651820">
    <property type="protein sequence ID" value="CAH1114827.1"/>
    <property type="molecule type" value="Genomic_DNA"/>
</dbReference>
<organism evidence="3 4">
    <name type="scientific">Psylliodes chrysocephalus</name>
    <dbReference type="NCBI Taxonomy" id="3402493"/>
    <lineage>
        <taxon>Eukaryota</taxon>
        <taxon>Metazoa</taxon>
        <taxon>Ecdysozoa</taxon>
        <taxon>Arthropoda</taxon>
        <taxon>Hexapoda</taxon>
        <taxon>Insecta</taxon>
        <taxon>Pterygota</taxon>
        <taxon>Neoptera</taxon>
        <taxon>Endopterygota</taxon>
        <taxon>Coleoptera</taxon>
        <taxon>Polyphaga</taxon>
        <taxon>Cucujiformia</taxon>
        <taxon>Chrysomeloidea</taxon>
        <taxon>Chrysomelidae</taxon>
        <taxon>Galerucinae</taxon>
        <taxon>Alticini</taxon>
        <taxon>Psylliodes</taxon>
    </lineage>
</organism>
<dbReference type="OrthoDB" id="6781306at2759"/>
<evidence type="ECO:0000256" key="1">
    <source>
        <dbReference type="SAM" id="MobiDB-lite"/>
    </source>
</evidence>
<evidence type="ECO:0000313" key="3">
    <source>
        <dbReference type="EMBL" id="CAH1114827.1"/>
    </source>
</evidence>
<dbReference type="Proteomes" id="UP001153636">
    <property type="component" value="Chromosome 8"/>
</dbReference>
<reference evidence="3" key="1">
    <citation type="submission" date="2022-01" db="EMBL/GenBank/DDBJ databases">
        <authorList>
            <person name="King R."/>
        </authorList>
    </citation>
    <scope>NUCLEOTIDE SEQUENCE</scope>
</reference>
<feature type="compositionally biased region" description="Polar residues" evidence="1">
    <location>
        <begin position="43"/>
        <end position="55"/>
    </location>
</feature>
<sequence>MKREWKKLQDCYRQAMLRRKTKSGQSATKTKPWKYEELMSFLASNTLPRSSQSNVLDPDDENSDNVEPIEANDDTQGQHEGEENALEDDQSNSALNSQGPRYNKSLKSNRKNVEKENDGVQKVITFLSKKESTKNKNGELNYFFASACESTKNLPRYLQLRVKQEKMEAIVKAESEYLNTRPQSSATSTSSSVAVQTPLVSPHSDWSEQPMVSPHSNRSEQPMVSPHSDRSEQPMISLPSDQSQQQYVTGSETGWNNPWGNTGRVYGQPFNIPQTPCNQNVGQTYFNLTLYCIPLPQGGLDCNTKVYLEINYFYV</sequence>
<feature type="domain" description="MADF" evidence="2">
    <location>
        <begin position="2"/>
        <end position="42"/>
    </location>
</feature>
<feature type="region of interest" description="Disordered" evidence="1">
    <location>
        <begin position="43"/>
        <end position="115"/>
    </location>
</feature>
<proteinExistence type="predicted"/>
<protein>
    <recommendedName>
        <fullName evidence="2">MADF domain-containing protein</fullName>
    </recommendedName>
</protein>